<feature type="domain" description="Chromatin assembly factor 1 p150 subunit acidic region" evidence="8">
    <location>
        <begin position="216"/>
        <end position="347"/>
    </location>
</feature>
<dbReference type="GO" id="GO:0005634">
    <property type="term" value="C:nucleus"/>
    <property type="evidence" value="ECO:0007669"/>
    <property type="project" value="UniProtKB-SubCell"/>
</dbReference>
<feature type="region of interest" description="Disordered" evidence="7">
    <location>
        <begin position="457"/>
        <end position="499"/>
    </location>
</feature>
<dbReference type="OrthoDB" id="79480at2759"/>
<evidence type="ECO:0008006" key="12">
    <source>
        <dbReference type="Google" id="ProtNLM"/>
    </source>
</evidence>
<feature type="compositionally biased region" description="Basic residues" evidence="7">
    <location>
        <begin position="11"/>
        <end position="21"/>
    </location>
</feature>
<feature type="compositionally biased region" description="Basic and acidic residues" evidence="7">
    <location>
        <begin position="22"/>
        <end position="35"/>
    </location>
</feature>
<keyword evidence="6" id="KW-0539">Nucleus</keyword>
<keyword evidence="2" id="KW-0235">DNA replication</keyword>
<reference evidence="10" key="1">
    <citation type="submission" date="2022-01" db="EMBL/GenBank/DDBJ databases">
        <authorList>
            <person name="King R."/>
        </authorList>
    </citation>
    <scope>NUCLEOTIDE SEQUENCE</scope>
</reference>
<accession>A0A9N9TAL2</accession>
<evidence type="ECO:0000313" key="10">
    <source>
        <dbReference type="EMBL" id="CAG9854361.1"/>
    </source>
</evidence>
<dbReference type="Proteomes" id="UP001153712">
    <property type="component" value="Chromosome 1"/>
</dbReference>
<sequence length="685" mass="80450">METSSENPLVAKKRVHSRSRSKSPESSEERSIKKIRIDNTSSDEFILKEITVNIEKLTNKQISLTENEPKTDDNEVCSISDDQDCKENSEIPSECAVTETGESHTRSTQSTFQSTSQEPNLLESTKNQQMELDSSTQENDKNTSELNMSSKESSGENDELNESMEISNTNKESSTPLQTPNKKLKSDSSKKLTPKQVEKKLEAEKRKQERQKFHEERMKKKLEEKERALQEKMKKQEMKQKEIELRKKEKEEKEEAKRKEKEEREQKRKEKEEKEKQKRKEREEEKLKKQQEIEEKNKEKLKEEEKKQKAAAAFVNFFVAKKVDESQDETKIQASNFLQFEVKSDMKLPPTRRESLSSEQKRRLDELIQHQNAQASYLKDLSSGKPVGRSSRTWPFEEPTDDVVLVDLGETICEDKSSLQRYRSKFLHFHENRRPAYYGTWRKKSRVIKPRKPFAEDDQFLNYEEDSDDDWEEEEQGESLNGSEDEAEKENEDEKDDYEVDNEFFVPHGHLSDDEVDDEETARLSPESLKQKLKLLKEEFDEDMQSKTQKLKPRSIGCIWYSKDDGNVDDPIDRCLQPFAMITRHTQIIIKSRTEIANSKKDKKVNKELDGELMASFLKIIHGSCKKKVDMVEQFLTQNTVAASKNSLCNLIKQSAVYEKYKDEQTKKHKFRWVVNKEFRDKYNF</sequence>
<name>A0A9N9TAL2_PHYSR</name>
<evidence type="ECO:0000256" key="2">
    <source>
        <dbReference type="ARBA" id="ARBA00022705"/>
    </source>
</evidence>
<keyword evidence="5" id="KW-0234">DNA repair</keyword>
<evidence type="ECO:0000256" key="5">
    <source>
        <dbReference type="ARBA" id="ARBA00023204"/>
    </source>
</evidence>
<feature type="compositionally biased region" description="Basic and acidic residues" evidence="7">
    <location>
        <begin position="184"/>
        <end position="306"/>
    </location>
</feature>
<dbReference type="GO" id="GO:0006260">
    <property type="term" value="P:DNA replication"/>
    <property type="evidence" value="ECO:0007669"/>
    <property type="project" value="UniProtKB-KW"/>
</dbReference>
<evidence type="ECO:0000256" key="3">
    <source>
        <dbReference type="ARBA" id="ARBA00022763"/>
    </source>
</evidence>
<dbReference type="GO" id="GO:0006334">
    <property type="term" value="P:nucleosome assembly"/>
    <property type="evidence" value="ECO:0007669"/>
    <property type="project" value="TreeGrafter"/>
</dbReference>
<feature type="compositionally biased region" description="Basic and acidic residues" evidence="7">
    <location>
        <begin position="348"/>
        <end position="368"/>
    </location>
</feature>
<dbReference type="PANTHER" id="PTHR15272:SF0">
    <property type="entry name" value="CHROMATIN ASSEMBLY FACTOR 1 SUBUNIT A"/>
    <property type="match status" value="1"/>
</dbReference>
<feature type="compositionally biased region" description="Low complexity" evidence="7">
    <location>
        <begin position="106"/>
        <end position="117"/>
    </location>
</feature>
<keyword evidence="11" id="KW-1185">Reference proteome</keyword>
<evidence type="ECO:0000259" key="8">
    <source>
        <dbReference type="Pfam" id="PF11600"/>
    </source>
</evidence>
<evidence type="ECO:0000259" key="9">
    <source>
        <dbReference type="Pfam" id="PF12253"/>
    </source>
</evidence>
<evidence type="ECO:0000256" key="7">
    <source>
        <dbReference type="SAM" id="MobiDB-lite"/>
    </source>
</evidence>
<evidence type="ECO:0000313" key="11">
    <source>
        <dbReference type="Proteomes" id="UP001153712"/>
    </source>
</evidence>
<dbReference type="Pfam" id="PF11600">
    <property type="entry name" value="CAF1A_acidic"/>
    <property type="match status" value="1"/>
</dbReference>
<dbReference type="PANTHER" id="PTHR15272">
    <property type="entry name" value="CHROMATIN ASSEMBLY FACTOR 1 SUBUNIT A CAF-1 SUBUNIT A"/>
    <property type="match status" value="1"/>
</dbReference>
<evidence type="ECO:0000256" key="1">
    <source>
        <dbReference type="ARBA" id="ARBA00004123"/>
    </source>
</evidence>
<dbReference type="GO" id="GO:0033186">
    <property type="term" value="C:CAF-1 complex"/>
    <property type="evidence" value="ECO:0007669"/>
    <property type="project" value="TreeGrafter"/>
</dbReference>
<comment type="subcellular location">
    <subcellularLocation>
        <location evidence="1">Nucleus</location>
    </subcellularLocation>
</comment>
<feature type="compositionally biased region" description="Polar residues" evidence="7">
    <location>
        <begin position="164"/>
        <end position="181"/>
    </location>
</feature>
<feature type="region of interest" description="Disordered" evidence="7">
    <location>
        <begin position="1"/>
        <end position="35"/>
    </location>
</feature>
<protein>
    <recommendedName>
        <fullName evidence="12">Chromatin assembly factor 1 subunit A</fullName>
    </recommendedName>
</protein>
<dbReference type="EMBL" id="OU900094">
    <property type="protein sequence ID" value="CAG9854361.1"/>
    <property type="molecule type" value="Genomic_DNA"/>
</dbReference>
<evidence type="ECO:0000256" key="4">
    <source>
        <dbReference type="ARBA" id="ARBA00023186"/>
    </source>
</evidence>
<organism evidence="10 11">
    <name type="scientific">Phyllotreta striolata</name>
    <name type="common">Striped flea beetle</name>
    <name type="synonym">Crioceris striolata</name>
    <dbReference type="NCBI Taxonomy" id="444603"/>
    <lineage>
        <taxon>Eukaryota</taxon>
        <taxon>Metazoa</taxon>
        <taxon>Ecdysozoa</taxon>
        <taxon>Arthropoda</taxon>
        <taxon>Hexapoda</taxon>
        <taxon>Insecta</taxon>
        <taxon>Pterygota</taxon>
        <taxon>Neoptera</taxon>
        <taxon>Endopterygota</taxon>
        <taxon>Coleoptera</taxon>
        <taxon>Polyphaga</taxon>
        <taxon>Cucujiformia</taxon>
        <taxon>Chrysomeloidea</taxon>
        <taxon>Chrysomelidae</taxon>
        <taxon>Galerucinae</taxon>
        <taxon>Alticini</taxon>
        <taxon>Phyllotreta</taxon>
    </lineage>
</organism>
<dbReference type="InterPro" id="IPR021644">
    <property type="entry name" value="CAF-1_p150_acidic"/>
</dbReference>
<feature type="region of interest" description="Disordered" evidence="7">
    <location>
        <begin position="348"/>
        <end position="396"/>
    </location>
</feature>
<feature type="region of interest" description="Disordered" evidence="7">
    <location>
        <begin position="60"/>
        <end position="306"/>
    </location>
</feature>
<dbReference type="InterPro" id="IPR022043">
    <property type="entry name" value="CAF1A_DD"/>
</dbReference>
<gene>
    <name evidence="10" type="ORF">PHYEVI_LOCUS824</name>
</gene>
<proteinExistence type="predicted"/>
<keyword evidence="3" id="KW-0227">DNA damage</keyword>
<dbReference type="Pfam" id="PF12253">
    <property type="entry name" value="CAF1A_dimeriz"/>
    <property type="match status" value="1"/>
</dbReference>
<evidence type="ECO:0000256" key="6">
    <source>
        <dbReference type="ARBA" id="ARBA00023242"/>
    </source>
</evidence>
<keyword evidence="4" id="KW-0143">Chaperone</keyword>
<dbReference type="AlphaFoldDB" id="A0A9N9TAL2"/>
<dbReference type="GO" id="GO:0006281">
    <property type="term" value="P:DNA repair"/>
    <property type="evidence" value="ECO:0007669"/>
    <property type="project" value="UniProtKB-KW"/>
</dbReference>
<feature type="compositionally biased region" description="Polar residues" evidence="7">
    <location>
        <begin position="118"/>
        <end position="137"/>
    </location>
</feature>
<feature type="domain" description="Chromatin assembly factor 1 subunit A dimerization" evidence="9">
    <location>
        <begin position="425"/>
        <end position="496"/>
    </location>
</feature>